<dbReference type="GO" id="GO:0005975">
    <property type="term" value="P:carbohydrate metabolic process"/>
    <property type="evidence" value="ECO:0007669"/>
    <property type="project" value="InterPro"/>
</dbReference>
<dbReference type="InterPro" id="IPR008928">
    <property type="entry name" value="6-hairpin_glycosidase_sf"/>
</dbReference>
<comment type="caution">
    <text evidence="6">The sequence shown here is derived from an EMBL/GenBank/DDBJ whole genome shotgun (WGS) entry which is preliminary data.</text>
</comment>
<comment type="cofactor">
    <cofactor evidence="1">
        <name>Ca(2+)</name>
        <dbReference type="ChEBI" id="CHEBI:29108"/>
    </cofactor>
</comment>
<dbReference type="Gene3D" id="1.20.1610.10">
    <property type="entry name" value="alpha-1,2-mannosidases domains"/>
    <property type="match status" value="1"/>
</dbReference>
<dbReference type="Gene3D" id="2.70.98.10">
    <property type="match status" value="1"/>
</dbReference>
<evidence type="ECO:0000256" key="3">
    <source>
        <dbReference type="ARBA" id="ARBA00022837"/>
    </source>
</evidence>
<evidence type="ECO:0000313" key="7">
    <source>
        <dbReference type="Proteomes" id="UP000585050"/>
    </source>
</evidence>
<keyword evidence="7" id="KW-1185">Reference proteome</keyword>
<proteinExistence type="predicted"/>
<gene>
    <name evidence="6" type="ORF">HGP29_20465</name>
</gene>
<evidence type="ECO:0000256" key="2">
    <source>
        <dbReference type="ARBA" id="ARBA00011245"/>
    </source>
</evidence>
<dbReference type="InterPro" id="IPR012939">
    <property type="entry name" value="Glyco_hydro_92"/>
</dbReference>
<sequence length="760" mass="85384">MRKSILLLSSVLLTIITLSCEKEVVKEIQQKPIDYVDPFIGTGGIVHTFPGATIPFSMIQLSPDTDTKGWDHCSGYHYNDSTIKGFSHTHLSGTGWSDLGDILIMPTVGDIQLESGPQDQPDLGWRSRFSHDEEIAEPGFYEVNLKDYGITAALTAGQRVGFHKYTFPATDSANIIIDPTNLIFGEVLETQISTDDPTEIVGYCKSNGWGGKRYVYFIIKFTKPYDKFQISRNGKISSHLKVKDKDVKGFATFKVGENDPIEVKVAISAVSLDGARKNLLSEGHNSFALAVQHAQEQWSEVLNKFSIDGGTEEQKRIFYTGIYHNFIAPNLSMDVDGKYVAMGKKLEADGFTNYSNFSTWDTFRATKPLISFLTPNYSADFVESLISRHRDAKEHLPLWELAGFDNTCMIGYPSVPVIYEAMQKDVKGIDVNEALAAMDDIAHFNKISSSDGDGGLNEYIKLGYVPAHIPKNVSKTLEYAYEDWVIAQVAQKAGNKKLYEKYMQRAQNFTNLYHPEKKTFWPRKSNGQWFGDIEMDQWEPLQKHWISGNKWAYDYFVPQAISQFIEMKGGKDAFAADLDTLFSQELDMKGEEHVDISGFIGSYAHGDEPGHANAYLYNFAGQPWKTQAMIRRIMDEMYSDKPDGMINNEDCGQMSAWYVFSAMGFYPVCPGDKQYIIGSPLFDRVSMQVSNGKTFTVEAKNQSDKNVYIQAASLNGKDLDRSYITQEEIMAGGILKFVMGPEPNKNWGTDVNDIPKSPIQ</sequence>
<dbReference type="GO" id="GO:0005829">
    <property type="term" value="C:cytosol"/>
    <property type="evidence" value="ECO:0007669"/>
    <property type="project" value="TreeGrafter"/>
</dbReference>
<dbReference type="NCBIfam" id="TIGR01180">
    <property type="entry name" value="aman2_put"/>
    <property type="match status" value="1"/>
</dbReference>
<dbReference type="SUPFAM" id="SSF48208">
    <property type="entry name" value="Six-hairpin glycosidases"/>
    <property type="match status" value="1"/>
</dbReference>
<organism evidence="6 7">
    <name type="scientific">Flammeovirga agarivorans</name>
    <dbReference type="NCBI Taxonomy" id="2726742"/>
    <lineage>
        <taxon>Bacteria</taxon>
        <taxon>Pseudomonadati</taxon>
        <taxon>Bacteroidota</taxon>
        <taxon>Cytophagia</taxon>
        <taxon>Cytophagales</taxon>
        <taxon>Flammeovirgaceae</taxon>
        <taxon>Flammeovirga</taxon>
    </lineage>
</organism>
<protein>
    <submittedName>
        <fullName evidence="6">Glycoside hydrolase family 92 protein</fullName>
    </submittedName>
</protein>
<accession>A0A7X8SNP8</accession>
<evidence type="ECO:0000313" key="6">
    <source>
        <dbReference type="EMBL" id="NLR93584.1"/>
    </source>
</evidence>
<dbReference type="GO" id="GO:0030246">
    <property type="term" value="F:carbohydrate binding"/>
    <property type="evidence" value="ECO:0007669"/>
    <property type="project" value="InterPro"/>
</dbReference>
<comment type="subunit">
    <text evidence="2">Monomer.</text>
</comment>
<dbReference type="Proteomes" id="UP000585050">
    <property type="component" value="Unassembled WGS sequence"/>
</dbReference>
<dbReference type="Pfam" id="PF17678">
    <property type="entry name" value="Glyco_hydro_92N"/>
    <property type="match status" value="1"/>
</dbReference>
<evidence type="ECO:0000259" key="4">
    <source>
        <dbReference type="Pfam" id="PF07971"/>
    </source>
</evidence>
<dbReference type="Pfam" id="PF07971">
    <property type="entry name" value="Glyco_hydro_92"/>
    <property type="match status" value="1"/>
</dbReference>
<dbReference type="InterPro" id="IPR005887">
    <property type="entry name" value="GH92_a_mannosidase_put"/>
</dbReference>
<dbReference type="AlphaFoldDB" id="A0A7X8SNP8"/>
<evidence type="ECO:0000256" key="1">
    <source>
        <dbReference type="ARBA" id="ARBA00001913"/>
    </source>
</evidence>
<dbReference type="Gene3D" id="3.30.2080.10">
    <property type="entry name" value="GH92 mannosidase domain"/>
    <property type="match status" value="1"/>
</dbReference>
<dbReference type="InterPro" id="IPR014718">
    <property type="entry name" value="GH-type_carb-bd"/>
</dbReference>
<dbReference type="EMBL" id="JABAIL010000007">
    <property type="protein sequence ID" value="NLR93584.1"/>
    <property type="molecule type" value="Genomic_DNA"/>
</dbReference>
<reference evidence="6 7" key="1">
    <citation type="submission" date="2020-04" db="EMBL/GenBank/DDBJ databases">
        <title>Flammeovirga sp. SR4, a novel species isolated from seawater.</title>
        <authorList>
            <person name="Wang X."/>
        </authorList>
    </citation>
    <scope>NUCLEOTIDE SEQUENCE [LARGE SCALE GENOMIC DNA]</scope>
    <source>
        <strain evidence="6 7">SR4</strain>
    </source>
</reference>
<feature type="domain" description="Glycosyl hydrolase family 92" evidence="4">
    <location>
        <begin position="274"/>
        <end position="741"/>
    </location>
</feature>
<dbReference type="FunFam" id="3.30.2080.10:FF:000001">
    <property type="entry name" value="Alpha-1,2-mannosidase subfamily"/>
    <property type="match status" value="1"/>
</dbReference>
<dbReference type="InterPro" id="IPR050883">
    <property type="entry name" value="PNGase"/>
</dbReference>
<keyword evidence="3" id="KW-0106">Calcium</keyword>
<dbReference type="RefSeq" id="WP_168884299.1">
    <property type="nucleotide sequence ID" value="NZ_JABAIL010000007.1"/>
</dbReference>
<evidence type="ECO:0000259" key="5">
    <source>
        <dbReference type="Pfam" id="PF17678"/>
    </source>
</evidence>
<dbReference type="PROSITE" id="PS51257">
    <property type="entry name" value="PROKAR_LIPOPROTEIN"/>
    <property type="match status" value="1"/>
</dbReference>
<dbReference type="Gene3D" id="1.20.1050.60">
    <property type="entry name" value="alpha-1,2-mannosidase"/>
    <property type="match status" value="1"/>
</dbReference>
<keyword evidence="6" id="KW-0378">Hydrolase</keyword>
<dbReference type="PANTHER" id="PTHR12143:SF39">
    <property type="entry name" value="SECRETED PROTEIN"/>
    <property type="match status" value="1"/>
</dbReference>
<dbReference type="PANTHER" id="PTHR12143">
    <property type="entry name" value="PEPTIDE N-GLYCANASE PNGASE -RELATED"/>
    <property type="match status" value="1"/>
</dbReference>
<dbReference type="GO" id="GO:0006516">
    <property type="term" value="P:glycoprotein catabolic process"/>
    <property type="evidence" value="ECO:0007669"/>
    <property type="project" value="TreeGrafter"/>
</dbReference>
<name>A0A7X8SNP8_9BACT</name>
<dbReference type="GO" id="GO:0000224">
    <property type="term" value="F:peptide-N4-(N-acetyl-beta-glucosaminyl)asparagine amidase activity"/>
    <property type="evidence" value="ECO:0007669"/>
    <property type="project" value="TreeGrafter"/>
</dbReference>
<dbReference type="InterPro" id="IPR041371">
    <property type="entry name" value="GH92_N"/>
</dbReference>
<feature type="domain" description="Glycosyl hydrolase family 92 N-terminal" evidence="5">
    <location>
        <begin position="35"/>
        <end position="268"/>
    </location>
</feature>